<proteinExistence type="predicted"/>
<evidence type="ECO:0000313" key="2">
    <source>
        <dbReference type="Proteomes" id="UP001604277"/>
    </source>
</evidence>
<dbReference type="Proteomes" id="UP001604277">
    <property type="component" value="Unassembled WGS sequence"/>
</dbReference>
<dbReference type="AlphaFoldDB" id="A0ABD1T4I2"/>
<reference evidence="2" key="1">
    <citation type="submission" date="2024-07" db="EMBL/GenBank/DDBJ databases">
        <title>Two chromosome-level genome assemblies of Korean endemic species Abeliophyllum distichum and Forsythia ovata (Oleaceae).</title>
        <authorList>
            <person name="Jang H."/>
        </authorList>
    </citation>
    <scope>NUCLEOTIDE SEQUENCE [LARGE SCALE GENOMIC DNA]</scope>
</reference>
<gene>
    <name evidence="1" type="ORF">Fot_31281</name>
</gene>
<accession>A0ABD1T4I2</accession>
<keyword evidence="2" id="KW-1185">Reference proteome</keyword>
<protein>
    <submittedName>
        <fullName evidence="1">Uncharacterized protein</fullName>
    </submittedName>
</protein>
<comment type="caution">
    <text evidence="1">The sequence shown here is derived from an EMBL/GenBank/DDBJ whole genome shotgun (WGS) entry which is preliminary data.</text>
</comment>
<organism evidence="1 2">
    <name type="scientific">Forsythia ovata</name>
    <dbReference type="NCBI Taxonomy" id="205694"/>
    <lineage>
        <taxon>Eukaryota</taxon>
        <taxon>Viridiplantae</taxon>
        <taxon>Streptophyta</taxon>
        <taxon>Embryophyta</taxon>
        <taxon>Tracheophyta</taxon>
        <taxon>Spermatophyta</taxon>
        <taxon>Magnoliopsida</taxon>
        <taxon>eudicotyledons</taxon>
        <taxon>Gunneridae</taxon>
        <taxon>Pentapetalae</taxon>
        <taxon>asterids</taxon>
        <taxon>lamiids</taxon>
        <taxon>Lamiales</taxon>
        <taxon>Oleaceae</taxon>
        <taxon>Forsythieae</taxon>
        <taxon>Forsythia</taxon>
    </lineage>
</organism>
<dbReference type="EMBL" id="JBFOLJ010000009">
    <property type="protein sequence ID" value="KAL2507634.1"/>
    <property type="molecule type" value="Genomic_DNA"/>
</dbReference>
<evidence type="ECO:0000313" key="1">
    <source>
        <dbReference type="EMBL" id="KAL2507634.1"/>
    </source>
</evidence>
<name>A0ABD1T4I2_9LAMI</name>
<sequence>MENGATKTSMVKNLRRKPEQFFITPTAVDAEKRCLDSNNVHTAGVFTEKSGHIEEDLKSTADAVAAKLTASTSSVEMLTYVLSSQASEGVISNQIKELAGDYSSKKKAKIENDHAFYVPQNPQASVPPYSHHASIQHNLPFATLPLPPLPPMQPYPIPQYMPTSWPVPNVPYRYNNSKNPSIF</sequence>